<organism evidence="1 2">
    <name type="scientific">Holothuria leucospilota</name>
    <name type="common">Black long sea cucumber</name>
    <name type="synonym">Mertensiothuria leucospilota</name>
    <dbReference type="NCBI Taxonomy" id="206669"/>
    <lineage>
        <taxon>Eukaryota</taxon>
        <taxon>Metazoa</taxon>
        <taxon>Echinodermata</taxon>
        <taxon>Eleutherozoa</taxon>
        <taxon>Echinozoa</taxon>
        <taxon>Holothuroidea</taxon>
        <taxon>Aspidochirotacea</taxon>
        <taxon>Aspidochirotida</taxon>
        <taxon>Holothuriidae</taxon>
        <taxon>Holothuria</taxon>
    </lineage>
</organism>
<reference evidence="1" key="1">
    <citation type="submission" date="2021-10" db="EMBL/GenBank/DDBJ databases">
        <title>Tropical sea cucumber genome reveals ecological adaptation and Cuvierian tubules defense mechanism.</title>
        <authorList>
            <person name="Chen T."/>
        </authorList>
    </citation>
    <scope>NUCLEOTIDE SEQUENCE</scope>
    <source>
        <strain evidence="1">Nanhai2018</strain>
        <tissue evidence="1">Muscle</tissue>
    </source>
</reference>
<sequence>MPMHGTFYLIVKGGTKPDPSTTRTVKNQSRHQRAPLLVEIVTAKLYITNVTKGIS</sequence>
<dbReference type="AlphaFoldDB" id="A0A9Q1H0P1"/>
<protein>
    <submittedName>
        <fullName evidence="1">Uncharacterized protein</fullName>
    </submittedName>
</protein>
<keyword evidence="2" id="KW-1185">Reference proteome</keyword>
<proteinExistence type="predicted"/>
<gene>
    <name evidence="1" type="ORF">HOLleu_28690</name>
</gene>
<accession>A0A9Q1H0P1</accession>
<evidence type="ECO:0000313" key="2">
    <source>
        <dbReference type="Proteomes" id="UP001152320"/>
    </source>
</evidence>
<dbReference type="Proteomes" id="UP001152320">
    <property type="component" value="Chromosome 14"/>
</dbReference>
<comment type="caution">
    <text evidence="1">The sequence shown here is derived from an EMBL/GenBank/DDBJ whole genome shotgun (WGS) entry which is preliminary data.</text>
</comment>
<dbReference type="EMBL" id="JAIZAY010000014">
    <property type="protein sequence ID" value="KAJ8029324.1"/>
    <property type="molecule type" value="Genomic_DNA"/>
</dbReference>
<evidence type="ECO:0000313" key="1">
    <source>
        <dbReference type="EMBL" id="KAJ8029324.1"/>
    </source>
</evidence>
<name>A0A9Q1H0P1_HOLLE</name>